<proteinExistence type="predicted"/>
<feature type="transmembrane region" description="Helical" evidence="1">
    <location>
        <begin position="57"/>
        <end position="81"/>
    </location>
</feature>
<evidence type="ECO:0000313" key="2">
    <source>
        <dbReference type="EMBL" id="GMM45864.1"/>
    </source>
</evidence>
<organism evidence="2 3">
    <name type="scientific">Pichia kluyveri</name>
    <name type="common">Yeast</name>
    <dbReference type="NCBI Taxonomy" id="36015"/>
    <lineage>
        <taxon>Eukaryota</taxon>
        <taxon>Fungi</taxon>
        <taxon>Dikarya</taxon>
        <taxon>Ascomycota</taxon>
        <taxon>Saccharomycotina</taxon>
        <taxon>Pichiomycetes</taxon>
        <taxon>Pichiales</taxon>
        <taxon>Pichiaceae</taxon>
        <taxon>Pichia</taxon>
    </lineage>
</organism>
<dbReference type="EMBL" id="BTGB01000003">
    <property type="protein sequence ID" value="GMM45864.1"/>
    <property type="molecule type" value="Genomic_DNA"/>
</dbReference>
<comment type="caution">
    <text evidence="2">The sequence shown here is derived from an EMBL/GenBank/DDBJ whole genome shotgun (WGS) entry which is preliminary data.</text>
</comment>
<keyword evidence="3" id="KW-1185">Reference proteome</keyword>
<accession>A0AAV5R2V7</accession>
<sequence length="220" mass="25535">MEDIQNIADNVYKGLMKNDIVIMFIAFTNKYILNPLTKTEFTSHLIASKPSRFITCLLIYLGILLAIYETILHLGVALNLWKNPADEVFKEIPVHCAHVYVSINLLSKEKVDEETDDEKVKADKRDYLLKYPIVYHFEFSPEEYAHEEYGTDLKFIKGKVHNWFTTSEVYHHNKKHIQNPVTVDDLSFYSKKGKKLVGDDEYLCDLDVGTGDTIFCIIKY</sequence>
<keyword evidence="1" id="KW-0812">Transmembrane</keyword>
<keyword evidence="1" id="KW-0472">Membrane</keyword>
<protein>
    <submittedName>
        <fullName evidence="2">Uncharacterized protein</fullName>
    </submittedName>
</protein>
<keyword evidence="1" id="KW-1133">Transmembrane helix</keyword>
<evidence type="ECO:0000256" key="1">
    <source>
        <dbReference type="SAM" id="Phobius"/>
    </source>
</evidence>
<dbReference type="Proteomes" id="UP001378960">
    <property type="component" value="Unassembled WGS sequence"/>
</dbReference>
<reference evidence="2 3" key="1">
    <citation type="journal article" date="2023" name="Elife">
        <title>Identification of key yeast species and microbe-microbe interactions impacting larval growth of Drosophila in the wild.</title>
        <authorList>
            <person name="Mure A."/>
            <person name="Sugiura Y."/>
            <person name="Maeda R."/>
            <person name="Honda K."/>
            <person name="Sakurai N."/>
            <person name="Takahashi Y."/>
            <person name="Watada M."/>
            <person name="Katoh T."/>
            <person name="Gotoh A."/>
            <person name="Gotoh Y."/>
            <person name="Taniguchi I."/>
            <person name="Nakamura K."/>
            <person name="Hayashi T."/>
            <person name="Katayama T."/>
            <person name="Uemura T."/>
            <person name="Hattori Y."/>
        </authorList>
    </citation>
    <scope>NUCLEOTIDE SEQUENCE [LARGE SCALE GENOMIC DNA]</scope>
    <source>
        <strain evidence="2 3">PK-24</strain>
    </source>
</reference>
<name>A0AAV5R2V7_PICKL</name>
<feature type="transmembrane region" description="Helical" evidence="1">
    <location>
        <begin position="20"/>
        <end position="36"/>
    </location>
</feature>
<dbReference type="AlphaFoldDB" id="A0AAV5R2V7"/>
<gene>
    <name evidence="2" type="ORF">DAPK24_024390</name>
</gene>
<evidence type="ECO:0000313" key="3">
    <source>
        <dbReference type="Proteomes" id="UP001378960"/>
    </source>
</evidence>